<evidence type="ECO:0008006" key="3">
    <source>
        <dbReference type="Google" id="ProtNLM"/>
    </source>
</evidence>
<sequence length="489" mass="57016">MMKPFSFFTSGTKIDNFLEQSEPALHQQYTLDEFYSTWAWNIRQQCEKHLTRNSVVRKLQSVTRAQEQAQSQYSDALRQIVDRAIKNKLATVIYSYGSSVPDSNVHFLCPMFGVKLKTEDEFDTPEYHDQVRKTVGKTMYEAAQNDLAGYYQRFLNYYASSAEHRSFDLKQLSEFYRPSETCSPSDRNYFSNQYLSLAQLLVKHALTGSMSMFRSLEDEIKSHKIEHSQKHIEAIVYFIYRCRHIGKHVEATISAMKIFGLFTGEYSENKEYVWNDGLKEFNPEAGVLTDHGFVFDRRQACSGKLVKFGQTIEETVAEYKAFAAVQYYRYAHHFPSVYSDMINDVDRDAKLFYEIYSKLAKYSQEPITIDKLRYWQLDLQRMAAFDFSRLCISKAFYELIDCCWTWILESKKPANFNTACHNIFYDDKQSKMVLLNHILQISKAIPVASQVMDALCENGYVFFERTNEGELSPVYNAKNFSTLTVTLSY</sequence>
<comment type="caution">
    <text evidence="1">The sequence shown here is derived from an EMBL/GenBank/DDBJ whole genome shotgun (WGS) entry which is preliminary data.</text>
</comment>
<proteinExistence type="predicted"/>
<keyword evidence="2" id="KW-1185">Reference proteome</keyword>
<protein>
    <recommendedName>
        <fullName evidence="3">SIR2-like domain-containing protein</fullName>
    </recommendedName>
</protein>
<reference evidence="1 2" key="1">
    <citation type="submission" date="2020-04" db="EMBL/GenBank/DDBJ databases">
        <title>WGS-Seq of Vibrio isolated by the O'Toole Lab.</title>
        <authorList>
            <person name="Mckone K.P."/>
            <person name="Whitaker R."/>
            <person name="Sevigney J.L."/>
            <person name="Herring J.B."/>
            <person name="O'Toole G."/>
        </authorList>
    </citation>
    <scope>NUCLEOTIDE SEQUENCE [LARGE SCALE GENOMIC DNA]</scope>
    <source>
        <strain evidence="1 2">BS_02</strain>
    </source>
</reference>
<dbReference type="Proteomes" id="UP000590068">
    <property type="component" value="Unassembled WGS sequence"/>
</dbReference>
<organism evidence="1 2">
    <name type="scientific">Vibrio breoganii</name>
    <dbReference type="NCBI Taxonomy" id="553239"/>
    <lineage>
        <taxon>Bacteria</taxon>
        <taxon>Pseudomonadati</taxon>
        <taxon>Pseudomonadota</taxon>
        <taxon>Gammaproteobacteria</taxon>
        <taxon>Vibrionales</taxon>
        <taxon>Vibrionaceae</taxon>
        <taxon>Vibrio</taxon>
    </lineage>
</organism>
<gene>
    <name evidence="1" type="ORF">HJ568_00265</name>
</gene>
<dbReference type="EMBL" id="JABCJR010000001">
    <property type="protein sequence ID" value="NMR68407.1"/>
    <property type="molecule type" value="Genomic_DNA"/>
</dbReference>
<name>A0ABX1U5W2_9VIBR</name>
<dbReference type="RefSeq" id="WP_102454728.1">
    <property type="nucleotide sequence ID" value="NZ_JABBXC010000001.1"/>
</dbReference>
<evidence type="ECO:0000313" key="2">
    <source>
        <dbReference type="Proteomes" id="UP000590068"/>
    </source>
</evidence>
<evidence type="ECO:0000313" key="1">
    <source>
        <dbReference type="EMBL" id="NMR68407.1"/>
    </source>
</evidence>
<accession>A0ABX1U5W2</accession>